<evidence type="ECO:0000313" key="2">
    <source>
        <dbReference type="EMBL" id="ETA66562.1"/>
    </source>
</evidence>
<name>W9DSD2_9PSEU</name>
<dbReference type="HOGENOM" id="CLU_2434395_0_0_11"/>
<proteinExistence type="predicted"/>
<gene>
    <name evidence="2" type="ORF">AmyhaDRAFT_0322</name>
</gene>
<dbReference type="AlphaFoldDB" id="W9DSD2"/>
<keyword evidence="3" id="KW-1185">Reference proteome</keyword>
<protein>
    <submittedName>
        <fullName evidence="2">Uncharacterized protein</fullName>
    </submittedName>
</protein>
<feature type="compositionally biased region" description="Polar residues" evidence="1">
    <location>
        <begin position="14"/>
        <end position="31"/>
    </location>
</feature>
<accession>W9DSD2</accession>
<dbReference type="Proteomes" id="UP000054357">
    <property type="component" value="Unassembled WGS sequence"/>
</dbReference>
<evidence type="ECO:0000256" key="1">
    <source>
        <dbReference type="SAM" id="MobiDB-lite"/>
    </source>
</evidence>
<comment type="caution">
    <text evidence="2">The sequence shown here is derived from an EMBL/GenBank/DDBJ whole genome shotgun (WGS) entry which is preliminary data.</text>
</comment>
<dbReference type="EMBL" id="AZAK01000001">
    <property type="protein sequence ID" value="ETA66562.1"/>
    <property type="molecule type" value="Genomic_DNA"/>
</dbReference>
<evidence type="ECO:0000313" key="3">
    <source>
        <dbReference type="Proteomes" id="UP000054357"/>
    </source>
</evidence>
<organism evidence="2 3">
    <name type="scientific">Haloechinothrix halophila YIM 93223</name>
    <dbReference type="NCBI Taxonomy" id="592678"/>
    <lineage>
        <taxon>Bacteria</taxon>
        <taxon>Bacillati</taxon>
        <taxon>Actinomycetota</taxon>
        <taxon>Actinomycetes</taxon>
        <taxon>Pseudonocardiales</taxon>
        <taxon>Pseudonocardiaceae</taxon>
        <taxon>Haloechinothrix</taxon>
    </lineage>
</organism>
<feature type="region of interest" description="Disordered" evidence="1">
    <location>
        <begin position="1"/>
        <end position="34"/>
    </location>
</feature>
<sequence length="90" mass="9656">MTTYFPIGLPRQADSGSGSDATSPPWTNSWRRSPHTIRAVPADATADRSAVADHLPPRTACHPTVVEGTARMRRATPCGFTAPKPHRAHA</sequence>
<reference evidence="2 3" key="1">
    <citation type="submission" date="2013-08" db="EMBL/GenBank/DDBJ databases">
        <authorList>
            <consortium name="DOE Joint Genome Institute"/>
            <person name="Klenk H.-P."/>
            <person name="Huntemann M."/>
            <person name="Han J."/>
            <person name="Chen A."/>
            <person name="Kyrpides N."/>
            <person name="Mavromatis K."/>
            <person name="Markowitz V."/>
            <person name="Palaniappan K."/>
            <person name="Ivanova N."/>
            <person name="Schaumberg A."/>
            <person name="Pati A."/>
            <person name="Liolios K."/>
            <person name="Nordberg H.P."/>
            <person name="Cantor M.N."/>
            <person name="Hua S.X."/>
            <person name="Woyke T."/>
        </authorList>
    </citation>
    <scope>NUCLEOTIDE SEQUENCE [LARGE SCALE GENOMIC DNA]</scope>
    <source>
        <strain evidence="2 3">YIM 93223</strain>
    </source>
</reference>